<gene>
    <name evidence="1" type="ORF">A3C88_02205</name>
</gene>
<comment type="caution">
    <text evidence="1">The sequence shown here is derived from an EMBL/GenBank/DDBJ whole genome shotgun (WGS) entry which is preliminary data.</text>
</comment>
<evidence type="ECO:0000313" key="1">
    <source>
        <dbReference type="EMBL" id="OGN16634.1"/>
    </source>
</evidence>
<sequence length="214" mass="24508">MPVTFEFGKSPVPVPADEFAPYLREEISWDLYGGTDSDGCRRKDGVRISMPDGVKPTCLWTSFAAASQHDGTGILQVGFSFGDMFQMVSKEEYRQMWHALYERLNPLFVPGFLAQKWDVTSVNESSYLITRKQKFQIPVGQLGFAEVVVQALQDFLDGFQISQHVREWDLRLPRHQASIRCWCDNMWVDPAQYVMKKRGLMDRVVGLGHCLDSF</sequence>
<name>A0A1F8FTY6_9BACT</name>
<protein>
    <submittedName>
        <fullName evidence="1">Uncharacterized protein</fullName>
    </submittedName>
</protein>
<accession>A0A1F8FTY6</accession>
<dbReference type="Proteomes" id="UP000178117">
    <property type="component" value="Unassembled WGS sequence"/>
</dbReference>
<organism evidence="1 2">
    <name type="scientific">Candidatus Yanofskybacteria bacterium RIFCSPHIGHO2_02_FULL_50_12</name>
    <dbReference type="NCBI Taxonomy" id="1802685"/>
    <lineage>
        <taxon>Bacteria</taxon>
        <taxon>Candidatus Yanofskyibacteriota</taxon>
    </lineage>
</organism>
<evidence type="ECO:0000313" key="2">
    <source>
        <dbReference type="Proteomes" id="UP000178117"/>
    </source>
</evidence>
<reference evidence="1 2" key="1">
    <citation type="journal article" date="2016" name="Nat. Commun.">
        <title>Thousands of microbial genomes shed light on interconnected biogeochemical processes in an aquifer system.</title>
        <authorList>
            <person name="Anantharaman K."/>
            <person name="Brown C.T."/>
            <person name="Hug L.A."/>
            <person name="Sharon I."/>
            <person name="Castelle C.J."/>
            <person name="Probst A.J."/>
            <person name="Thomas B.C."/>
            <person name="Singh A."/>
            <person name="Wilkins M.J."/>
            <person name="Karaoz U."/>
            <person name="Brodie E.L."/>
            <person name="Williams K.H."/>
            <person name="Hubbard S.S."/>
            <person name="Banfield J.F."/>
        </authorList>
    </citation>
    <scope>NUCLEOTIDE SEQUENCE [LARGE SCALE GENOMIC DNA]</scope>
</reference>
<dbReference type="EMBL" id="MGJZ01000028">
    <property type="protein sequence ID" value="OGN16634.1"/>
    <property type="molecule type" value="Genomic_DNA"/>
</dbReference>
<proteinExistence type="predicted"/>
<dbReference type="AlphaFoldDB" id="A0A1F8FTY6"/>